<dbReference type="PANTHER" id="PTHR35535">
    <property type="entry name" value="HEAT SHOCK PROTEIN HSLJ"/>
    <property type="match status" value="1"/>
</dbReference>
<evidence type="ECO:0000313" key="2">
    <source>
        <dbReference type="EMBL" id="QDA60564.1"/>
    </source>
</evidence>
<dbReference type="KEGG" id="hyj:FHG12_10790"/>
<dbReference type="AlphaFoldDB" id="A0A5B7ZZB4"/>
<keyword evidence="3" id="KW-1185">Reference proteome</keyword>
<dbReference type="Gene3D" id="2.40.128.270">
    <property type="match status" value="1"/>
</dbReference>
<name>A0A5B7ZZB4_9BACT</name>
<dbReference type="PANTHER" id="PTHR35535:SF2">
    <property type="entry name" value="DUF306 DOMAIN-CONTAINING PROTEIN"/>
    <property type="match status" value="1"/>
</dbReference>
<feature type="domain" description="DUF306" evidence="1">
    <location>
        <begin position="52"/>
        <end position="156"/>
    </location>
</feature>
<sequence length="167" mass="18418">MLQPFLPPMPLAFKLKESRMRSLLILLSLWISCGLGLLCCQKDKDVATAPGLLDRRWKVEQVGDFPVLASSYSESAKSYIEFVSSNNTTRGLAPCNSYNGTFALKAGSNQISISAQAATKIGCPANALENNYLSALPQVTRYEIEGNVLRLYDDQQTAPRLVFRLEP</sequence>
<dbReference type="Proteomes" id="UP000305398">
    <property type="component" value="Chromosome"/>
</dbReference>
<dbReference type="Pfam" id="PF03724">
    <property type="entry name" value="META"/>
    <property type="match status" value="1"/>
</dbReference>
<accession>A0A5B7ZZB4</accession>
<dbReference type="InterPro" id="IPR053147">
    <property type="entry name" value="Hsp_HslJ-like"/>
</dbReference>
<evidence type="ECO:0000259" key="1">
    <source>
        <dbReference type="Pfam" id="PF03724"/>
    </source>
</evidence>
<dbReference type="InterPro" id="IPR038670">
    <property type="entry name" value="HslJ-like_sf"/>
</dbReference>
<dbReference type="InterPro" id="IPR005184">
    <property type="entry name" value="DUF306_Meta_HslJ"/>
</dbReference>
<proteinExistence type="predicted"/>
<dbReference type="EMBL" id="CP040896">
    <property type="protein sequence ID" value="QDA60564.1"/>
    <property type="molecule type" value="Genomic_DNA"/>
</dbReference>
<gene>
    <name evidence="2" type="ORF">FHG12_10790</name>
</gene>
<evidence type="ECO:0000313" key="3">
    <source>
        <dbReference type="Proteomes" id="UP000305398"/>
    </source>
</evidence>
<reference evidence="2 3" key="1">
    <citation type="submission" date="2019-06" db="EMBL/GenBank/DDBJ databases">
        <authorList>
            <person name="Srinivasan S."/>
        </authorList>
    </citation>
    <scope>NUCLEOTIDE SEQUENCE [LARGE SCALE GENOMIC DNA]</scope>
    <source>
        <strain evidence="2 3">17J68-5</strain>
    </source>
</reference>
<organism evidence="2 3">
    <name type="scientific">Hymenobacter jejuensis</name>
    <dbReference type="NCBI Taxonomy" id="2502781"/>
    <lineage>
        <taxon>Bacteria</taxon>
        <taxon>Pseudomonadati</taxon>
        <taxon>Bacteroidota</taxon>
        <taxon>Cytophagia</taxon>
        <taxon>Cytophagales</taxon>
        <taxon>Hymenobacteraceae</taxon>
        <taxon>Hymenobacter</taxon>
    </lineage>
</organism>
<protein>
    <submittedName>
        <fullName evidence="2">META domain-containing protein</fullName>
    </submittedName>
</protein>
<dbReference type="OrthoDB" id="880459at2"/>